<dbReference type="Pfam" id="PF14022">
    <property type="entry name" value="DUF4238"/>
    <property type="match status" value="1"/>
</dbReference>
<sequence>MTKASIDIPPYIPPFIWNFWLSPTGPNDLPRDTRVHVYDVYENELIETRAPPLATRSVFLDFEASPSTQPLVDAAEHAFHKLESEAGRTLDDLMKRAYSEGNPTKSTSLSYDKERLADLRRFLVFLRFRNSEKYREVLRSLNEAQEEQQPGRLFPVYQPFFMEHHRRVILRGMRAFIENVPQNGANLPRRDQPWPRMAATVLDNFRAAINTYCWKLCNAEVCIGIASEEQEFILTDCCYGSLGDGFKEDPECCDLFFPIFPTFALYILGNPEVDSPVPGLPGAPSSKVEVGIESASDVHLRNSMILQTYPQHLYFSSLRPVALSVSSYDEFRWIQEHQDYSRLKQRCRQKFLQETVTKTLVIKGSVILTDLTDHLVRIGTCAVGHGAFSDVWKAVWNDPVEKRPRTVALKVLRQIMVKNVKEKLMKRLQAEVIAWHRLCHRNISQLFGIAQFQNSIGMVSPWCENGTVCHYLKGNPTANRMNLLVQIASGVSYLHSATPVVVHGDLKGGNILIDEYGCPVITDFGLSKVMGDMSDSINIGSSFFAGSTRWMAPELIMVLIEDDGRVPPITTQSDVYAFASVCLEVATGKLPYPHRSNDHAVVVDILRGVKPSRGAPCFLLHVKDEDAFWKTLDRCWNDAPPLRPAMKELVQIFEGIALRS</sequence>
<proteinExistence type="predicted"/>
<keyword evidence="1" id="KW-0723">Serine/threonine-protein kinase</keyword>
<dbReference type="SMART" id="SM00220">
    <property type="entry name" value="S_TKc"/>
    <property type="match status" value="1"/>
</dbReference>
<evidence type="ECO:0000256" key="3">
    <source>
        <dbReference type="ARBA" id="ARBA00022840"/>
    </source>
</evidence>
<dbReference type="PROSITE" id="PS00108">
    <property type="entry name" value="PROTEIN_KINASE_ST"/>
    <property type="match status" value="1"/>
</dbReference>
<dbReference type="PANTHER" id="PTHR44329">
    <property type="entry name" value="SERINE/THREONINE-PROTEIN KINASE TNNI3K-RELATED"/>
    <property type="match status" value="1"/>
</dbReference>
<protein>
    <recommendedName>
        <fullName evidence="5">Protein kinase domain-containing protein</fullName>
    </recommendedName>
</protein>
<dbReference type="EMBL" id="BRPK01000012">
    <property type="protein sequence ID" value="GLB42900.1"/>
    <property type="molecule type" value="Genomic_DNA"/>
</dbReference>
<dbReference type="InterPro" id="IPR011009">
    <property type="entry name" value="Kinase-like_dom_sf"/>
</dbReference>
<dbReference type="PROSITE" id="PS50011">
    <property type="entry name" value="PROTEIN_KINASE_DOM"/>
    <property type="match status" value="1"/>
</dbReference>
<evidence type="ECO:0000259" key="5">
    <source>
        <dbReference type="PROSITE" id="PS50011"/>
    </source>
</evidence>
<dbReference type="AlphaFoldDB" id="A0A9P3PU30"/>
<dbReference type="Gene3D" id="1.10.510.10">
    <property type="entry name" value="Transferase(Phosphotransferase) domain 1"/>
    <property type="match status" value="1"/>
</dbReference>
<gene>
    <name evidence="6" type="ORF">LshimejAT787_1203490</name>
</gene>
<evidence type="ECO:0000256" key="2">
    <source>
        <dbReference type="ARBA" id="ARBA00022741"/>
    </source>
</evidence>
<evidence type="ECO:0000313" key="7">
    <source>
        <dbReference type="Proteomes" id="UP001063166"/>
    </source>
</evidence>
<feature type="domain" description="Protein kinase" evidence="5">
    <location>
        <begin position="377"/>
        <end position="656"/>
    </location>
</feature>
<dbReference type="InterPro" id="IPR001245">
    <property type="entry name" value="Ser-Thr/Tyr_kinase_cat_dom"/>
</dbReference>
<dbReference type="InterPro" id="IPR051681">
    <property type="entry name" value="Ser/Thr_Kinases-Pseudokinases"/>
</dbReference>
<comment type="caution">
    <text evidence="6">The sequence shown here is derived from an EMBL/GenBank/DDBJ whole genome shotgun (WGS) entry which is preliminary data.</text>
</comment>
<dbReference type="GO" id="GO:0005524">
    <property type="term" value="F:ATP binding"/>
    <property type="evidence" value="ECO:0007669"/>
    <property type="project" value="UniProtKB-UniRule"/>
</dbReference>
<keyword evidence="1" id="KW-0808">Transferase</keyword>
<dbReference type="OrthoDB" id="6718656at2759"/>
<evidence type="ECO:0000256" key="4">
    <source>
        <dbReference type="PROSITE-ProRule" id="PRU10141"/>
    </source>
</evidence>
<dbReference type="SUPFAM" id="SSF56112">
    <property type="entry name" value="Protein kinase-like (PK-like)"/>
    <property type="match status" value="1"/>
</dbReference>
<dbReference type="InterPro" id="IPR017441">
    <property type="entry name" value="Protein_kinase_ATP_BS"/>
</dbReference>
<evidence type="ECO:0000256" key="1">
    <source>
        <dbReference type="ARBA" id="ARBA00022527"/>
    </source>
</evidence>
<keyword evidence="3 4" id="KW-0067">ATP-binding</keyword>
<dbReference type="InterPro" id="IPR000719">
    <property type="entry name" value="Prot_kinase_dom"/>
</dbReference>
<name>A0A9P3PU30_LYOSH</name>
<dbReference type="GO" id="GO:0004674">
    <property type="term" value="F:protein serine/threonine kinase activity"/>
    <property type="evidence" value="ECO:0007669"/>
    <property type="project" value="UniProtKB-KW"/>
</dbReference>
<dbReference type="Pfam" id="PF07714">
    <property type="entry name" value="PK_Tyr_Ser-Thr"/>
    <property type="match status" value="1"/>
</dbReference>
<dbReference type="Proteomes" id="UP001063166">
    <property type="component" value="Unassembled WGS sequence"/>
</dbReference>
<evidence type="ECO:0000313" key="6">
    <source>
        <dbReference type="EMBL" id="GLB42900.1"/>
    </source>
</evidence>
<keyword evidence="7" id="KW-1185">Reference proteome</keyword>
<reference evidence="6" key="1">
    <citation type="submission" date="2022-07" db="EMBL/GenBank/DDBJ databases">
        <title>The genome of Lyophyllum shimeji provides insight into the initial evolution of ectomycorrhizal fungal genome.</title>
        <authorList>
            <person name="Kobayashi Y."/>
            <person name="Shibata T."/>
            <person name="Hirakawa H."/>
            <person name="Shigenobu S."/>
            <person name="Nishiyama T."/>
            <person name="Yamada A."/>
            <person name="Hasebe M."/>
            <person name="Kawaguchi M."/>
        </authorList>
    </citation>
    <scope>NUCLEOTIDE SEQUENCE</scope>
    <source>
        <strain evidence="6">AT787</strain>
    </source>
</reference>
<organism evidence="6 7">
    <name type="scientific">Lyophyllum shimeji</name>
    <name type="common">Hon-shimeji</name>
    <name type="synonym">Tricholoma shimeji</name>
    <dbReference type="NCBI Taxonomy" id="47721"/>
    <lineage>
        <taxon>Eukaryota</taxon>
        <taxon>Fungi</taxon>
        <taxon>Dikarya</taxon>
        <taxon>Basidiomycota</taxon>
        <taxon>Agaricomycotina</taxon>
        <taxon>Agaricomycetes</taxon>
        <taxon>Agaricomycetidae</taxon>
        <taxon>Agaricales</taxon>
        <taxon>Tricholomatineae</taxon>
        <taxon>Lyophyllaceae</taxon>
        <taxon>Lyophyllum</taxon>
    </lineage>
</organism>
<keyword evidence="2 4" id="KW-0547">Nucleotide-binding</keyword>
<accession>A0A9P3PU30</accession>
<dbReference type="InterPro" id="IPR008271">
    <property type="entry name" value="Ser/Thr_kinase_AS"/>
</dbReference>
<feature type="binding site" evidence="4">
    <location>
        <position position="410"/>
    </location>
    <ligand>
        <name>ATP</name>
        <dbReference type="ChEBI" id="CHEBI:30616"/>
    </ligand>
</feature>
<dbReference type="InterPro" id="IPR025332">
    <property type="entry name" value="DUF4238"/>
</dbReference>
<dbReference type="PROSITE" id="PS00107">
    <property type="entry name" value="PROTEIN_KINASE_ATP"/>
    <property type="match status" value="1"/>
</dbReference>
<keyword evidence="1" id="KW-0418">Kinase</keyword>